<sequence>MQRTSFAVYFGMAICFASAPAGAASLVEELRLLVDTNPQVQAGHKNVLAATEGVDEAFGDYLPNLDLRADYGYGYNDLRARRTGQGQPGGQPTDAFEGSRESATLTLTQKLWDGGAREATYETAKLQRDAAGTSLEATRQQVMLEGIATYMNVLRQVRLLELSRQNEANIMTQLSLENERVERGSGIAVDVLQAKSRLQVAKERRVAVEGALKEAQARYMQIFGNAADVGSMARPRPPLDALPQSLDEAIEIAQRDNPAVESGAKQIAIANERRNVAEAGYYPRFDFELSGNYENDVDGVEGVRRDVTALLRANWNIFNGFATRAAVARTAFEHAAAQESQSHTRRRVTEQTRVAWEALDTARQRVALLQNAVNIAEEVYSARQRLREAGKDTALNVLDAENETFTARINYVSALFDAQIASYQVLAAMGKLSLEVIEAYGTTAGNEAAPVLAKQ</sequence>
<dbReference type="PANTHER" id="PTHR30026:SF22">
    <property type="entry name" value="OUTER MEMBRANE EFFLUX PROTEIN"/>
    <property type="match status" value="1"/>
</dbReference>
<dbReference type="EMBL" id="OCNJ01000016">
    <property type="protein sequence ID" value="SOE01175.1"/>
    <property type="molecule type" value="Genomic_DNA"/>
</dbReference>
<evidence type="ECO:0000313" key="10">
    <source>
        <dbReference type="Proteomes" id="UP000219621"/>
    </source>
</evidence>
<keyword evidence="3" id="KW-0813">Transport</keyword>
<evidence type="ECO:0000256" key="3">
    <source>
        <dbReference type="ARBA" id="ARBA00022448"/>
    </source>
</evidence>
<evidence type="ECO:0000256" key="6">
    <source>
        <dbReference type="ARBA" id="ARBA00023136"/>
    </source>
</evidence>
<comment type="similarity">
    <text evidence="2">Belongs to the outer membrane factor (OMF) (TC 1.B.17) family.</text>
</comment>
<dbReference type="NCBIfam" id="TIGR01844">
    <property type="entry name" value="type_I_sec_TolC"/>
    <property type="match status" value="1"/>
</dbReference>
<evidence type="ECO:0000256" key="1">
    <source>
        <dbReference type="ARBA" id="ARBA00004442"/>
    </source>
</evidence>
<name>A0A286H072_9PROT</name>
<reference evidence="10" key="1">
    <citation type="submission" date="2017-09" db="EMBL/GenBank/DDBJ databases">
        <authorList>
            <person name="Varghese N."/>
            <person name="Submissions S."/>
        </authorList>
    </citation>
    <scope>NUCLEOTIDE SEQUENCE [LARGE SCALE GENOMIC DNA]</scope>
    <source>
        <strain evidence="10">USBA 140</strain>
    </source>
</reference>
<keyword evidence="8" id="KW-0732">Signal</keyword>
<evidence type="ECO:0000256" key="4">
    <source>
        <dbReference type="ARBA" id="ARBA00022452"/>
    </source>
</evidence>
<dbReference type="Pfam" id="PF02321">
    <property type="entry name" value="OEP"/>
    <property type="match status" value="2"/>
</dbReference>
<dbReference type="InterPro" id="IPR010130">
    <property type="entry name" value="T1SS_OMP_TolC"/>
</dbReference>
<dbReference type="PANTHER" id="PTHR30026">
    <property type="entry name" value="OUTER MEMBRANE PROTEIN TOLC"/>
    <property type="match status" value="1"/>
</dbReference>
<dbReference type="InterPro" id="IPR051906">
    <property type="entry name" value="TolC-like"/>
</dbReference>
<keyword evidence="6" id="KW-0472">Membrane</keyword>
<evidence type="ECO:0000256" key="8">
    <source>
        <dbReference type="SAM" id="SignalP"/>
    </source>
</evidence>
<keyword evidence="7" id="KW-0998">Cell outer membrane</keyword>
<organism evidence="9 10">
    <name type="scientific">Caenispirillum bisanense</name>
    <dbReference type="NCBI Taxonomy" id="414052"/>
    <lineage>
        <taxon>Bacteria</taxon>
        <taxon>Pseudomonadati</taxon>
        <taxon>Pseudomonadota</taxon>
        <taxon>Alphaproteobacteria</taxon>
        <taxon>Rhodospirillales</taxon>
        <taxon>Novispirillaceae</taxon>
        <taxon>Caenispirillum</taxon>
    </lineage>
</organism>
<feature type="signal peptide" evidence="8">
    <location>
        <begin position="1"/>
        <end position="23"/>
    </location>
</feature>
<dbReference type="GO" id="GO:0015562">
    <property type="term" value="F:efflux transmembrane transporter activity"/>
    <property type="evidence" value="ECO:0007669"/>
    <property type="project" value="InterPro"/>
</dbReference>
<dbReference type="GO" id="GO:1990281">
    <property type="term" value="C:efflux pump complex"/>
    <property type="evidence" value="ECO:0007669"/>
    <property type="project" value="TreeGrafter"/>
</dbReference>
<evidence type="ECO:0000256" key="2">
    <source>
        <dbReference type="ARBA" id="ARBA00007613"/>
    </source>
</evidence>
<evidence type="ECO:0000256" key="7">
    <source>
        <dbReference type="ARBA" id="ARBA00023237"/>
    </source>
</evidence>
<dbReference type="InterPro" id="IPR003423">
    <property type="entry name" value="OMP_efflux"/>
</dbReference>
<protein>
    <submittedName>
        <fullName evidence="9">Outer membrane protein, adhesin transport system</fullName>
    </submittedName>
</protein>
<gene>
    <name evidence="9" type="ORF">SAMN05421508_11658</name>
</gene>
<dbReference type="Proteomes" id="UP000219621">
    <property type="component" value="Unassembled WGS sequence"/>
</dbReference>
<proteinExistence type="inferred from homology"/>
<keyword evidence="5" id="KW-0812">Transmembrane</keyword>
<dbReference type="GO" id="GO:0015288">
    <property type="term" value="F:porin activity"/>
    <property type="evidence" value="ECO:0007669"/>
    <property type="project" value="TreeGrafter"/>
</dbReference>
<dbReference type="SUPFAM" id="SSF56954">
    <property type="entry name" value="Outer membrane efflux proteins (OEP)"/>
    <property type="match status" value="1"/>
</dbReference>
<dbReference type="RefSeq" id="WP_097281540.1">
    <property type="nucleotide sequence ID" value="NZ_OCNJ01000016.1"/>
</dbReference>
<accession>A0A286H072</accession>
<feature type="chain" id="PRO_5012334906" evidence="8">
    <location>
        <begin position="24"/>
        <end position="455"/>
    </location>
</feature>
<dbReference type="Gene3D" id="1.20.1600.10">
    <property type="entry name" value="Outer membrane efflux proteins (OEP)"/>
    <property type="match status" value="1"/>
</dbReference>
<comment type="subcellular location">
    <subcellularLocation>
        <location evidence="1">Cell outer membrane</location>
    </subcellularLocation>
</comment>
<dbReference type="OrthoDB" id="9814637at2"/>
<keyword evidence="4" id="KW-1134">Transmembrane beta strand</keyword>
<dbReference type="AlphaFoldDB" id="A0A286H072"/>
<evidence type="ECO:0000313" key="9">
    <source>
        <dbReference type="EMBL" id="SOE01175.1"/>
    </source>
</evidence>
<keyword evidence="10" id="KW-1185">Reference proteome</keyword>
<dbReference type="GO" id="GO:0009279">
    <property type="term" value="C:cell outer membrane"/>
    <property type="evidence" value="ECO:0007669"/>
    <property type="project" value="UniProtKB-SubCell"/>
</dbReference>
<evidence type="ECO:0000256" key="5">
    <source>
        <dbReference type="ARBA" id="ARBA00022692"/>
    </source>
</evidence>